<dbReference type="Pfam" id="PF00392">
    <property type="entry name" value="GntR"/>
    <property type="match status" value="1"/>
</dbReference>
<dbReference type="GO" id="GO:0045892">
    <property type="term" value="P:negative regulation of DNA-templated transcription"/>
    <property type="evidence" value="ECO:0007669"/>
    <property type="project" value="TreeGrafter"/>
</dbReference>
<dbReference type="InterPro" id="IPR036388">
    <property type="entry name" value="WH-like_DNA-bd_sf"/>
</dbReference>
<evidence type="ECO:0000256" key="2">
    <source>
        <dbReference type="ARBA" id="ARBA00023125"/>
    </source>
</evidence>
<dbReference type="InterPro" id="IPR011663">
    <property type="entry name" value="UTRA"/>
</dbReference>
<protein>
    <submittedName>
        <fullName evidence="5">GntR family transcriptional regulator</fullName>
    </submittedName>
</protein>
<dbReference type="Gene3D" id="3.40.1410.10">
    <property type="entry name" value="Chorismate lyase-like"/>
    <property type="match status" value="1"/>
</dbReference>
<reference evidence="5" key="1">
    <citation type="submission" date="2020-10" db="EMBL/GenBank/DDBJ databases">
        <authorList>
            <person name="Gilroy R."/>
        </authorList>
    </citation>
    <scope>NUCLEOTIDE SEQUENCE</scope>
    <source>
        <strain evidence="5">ChiGjej1B1-24693</strain>
    </source>
</reference>
<dbReference type="SMART" id="SM00866">
    <property type="entry name" value="UTRA"/>
    <property type="match status" value="1"/>
</dbReference>
<dbReference type="GO" id="GO:0003700">
    <property type="term" value="F:DNA-binding transcription factor activity"/>
    <property type="evidence" value="ECO:0007669"/>
    <property type="project" value="InterPro"/>
</dbReference>
<dbReference type="GO" id="GO:0003677">
    <property type="term" value="F:DNA binding"/>
    <property type="evidence" value="ECO:0007669"/>
    <property type="project" value="UniProtKB-KW"/>
</dbReference>
<organism evidence="5 6">
    <name type="scientific">Candidatus Avipropionibacterium avicola</name>
    <dbReference type="NCBI Taxonomy" id="2840701"/>
    <lineage>
        <taxon>Bacteria</taxon>
        <taxon>Bacillati</taxon>
        <taxon>Actinomycetota</taxon>
        <taxon>Actinomycetes</taxon>
        <taxon>Propionibacteriales</taxon>
        <taxon>Propionibacteriaceae</taxon>
        <taxon>Propionibacteriaceae incertae sedis</taxon>
        <taxon>Candidatus Avipropionibacterium</taxon>
    </lineage>
</organism>
<dbReference type="InterPro" id="IPR000524">
    <property type="entry name" value="Tscrpt_reg_HTH_GntR"/>
</dbReference>
<dbReference type="PANTHER" id="PTHR44846:SF1">
    <property type="entry name" value="MANNOSYL-D-GLYCERATE TRANSPORT_METABOLISM SYSTEM REPRESSOR MNGR-RELATED"/>
    <property type="match status" value="1"/>
</dbReference>
<keyword evidence="3" id="KW-0804">Transcription</keyword>
<evidence type="ECO:0000313" key="5">
    <source>
        <dbReference type="EMBL" id="HIT76959.1"/>
    </source>
</evidence>
<dbReference type="CDD" id="cd07377">
    <property type="entry name" value="WHTH_GntR"/>
    <property type="match status" value="1"/>
</dbReference>
<dbReference type="PANTHER" id="PTHR44846">
    <property type="entry name" value="MANNOSYL-D-GLYCERATE TRANSPORT/METABOLISM SYSTEM REPRESSOR MNGR-RELATED"/>
    <property type="match status" value="1"/>
</dbReference>
<dbReference type="Proteomes" id="UP000886842">
    <property type="component" value="Unassembled WGS sequence"/>
</dbReference>
<dbReference type="Pfam" id="PF07702">
    <property type="entry name" value="UTRA"/>
    <property type="match status" value="1"/>
</dbReference>
<dbReference type="SUPFAM" id="SSF46785">
    <property type="entry name" value="Winged helix' DNA-binding domain"/>
    <property type="match status" value="1"/>
</dbReference>
<dbReference type="Gene3D" id="1.10.10.10">
    <property type="entry name" value="Winged helix-like DNA-binding domain superfamily/Winged helix DNA-binding domain"/>
    <property type="match status" value="1"/>
</dbReference>
<dbReference type="EMBL" id="DVLP01000446">
    <property type="protein sequence ID" value="HIT76959.1"/>
    <property type="molecule type" value="Genomic_DNA"/>
</dbReference>
<sequence>MAAQAPLYAQVEQSLLSRIGVDWSAGDRLPTEDELIQQFGVSRITVRRAVQNLVARGLVETRRGQGTFVARTSVQQPLAALTGFVEDMQAHGIPARARVLSVEEVDAPAEVRAALELPLGARVTHIERVRLALGAPMSFDSTYLPVELGRLVGQDDLENEQIFTLLEERHDTPLFEASYAIRAINADERVARALEVPLGSAVLQIERITVTTDQRPVDHEFLHYRGDAITFTTRLPRQSAQDPR</sequence>
<gene>
    <name evidence="5" type="ORF">IAA98_15385</name>
</gene>
<dbReference type="SUPFAM" id="SSF64288">
    <property type="entry name" value="Chorismate lyase-like"/>
    <property type="match status" value="1"/>
</dbReference>
<dbReference type="SMART" id="SM00345">
    <property type="entry name" value="HTH_GNTR"/>
    <property type="match status" value="1"/>
</dbReference>
<reference evidence="5" key="2">
    <citation type="journal article" date="2021" name="PeerJ">
        <title>Extensive microbial diversity within the chicken gut microbiome revealed by metagenomics and culture.</title>
        <authorList>
            <person name="Gilroy R."/>
            <person name="Ravi A."/>
            <person name="Getino M."/>
            <person name="Pursley I."/>
            <person name="Horton D.L."/>
            <person name="Alikhan N.F."/>
            <person name="Baker D."/>
            <person name="Gharbi K."/>
            <person name="Hall N."/>
            <person name="Watson M."/>
            <person name="Adriaenssens E.M."/>
            <person name="Foster-Nyarko E."/>
            <person name="Jarju S."/>
            <person name="Secka A."/>
            <person name="Antonio M."/>
            <person name="Oren A."/>
            <person name="Chaudhuri R.R."/>
            <person name="La Ragione R."/>
            <person name="Hildebrand F."/>
            <person name="Pallen M.J."/>
        </authorList>
    </citation>
    <scope>NUCLEOTIDE SEQUENCE</scope>
    <source>
        <strain evidence="5">ChiGjej1B1-24693</strain>
    </source>
</reference>
<evidence type="ECO:0000259" key="4">
    <source>
        <dbReference type="PROSITE" id="PS50949"/>
    </source>
</evidence>
<comment type="caution">
    <text evidence="5">The sequence shown here is derived from an EMBL/GenBank/DDBJ whole genome shotgun (WGS) entry which is preliminary data.</text>
</comment>
<dbReference type="InterPro" id="IPR028978">
    <property type="entry name" value="Chorismate_lyase_/UTRA_dom_sf"/>
</dbReference>
<name>A0A9D1H0N3_9ACTN</name>
<evidence type="ECO:0000313" key="6">
    <source>
        <dbReference type="Proteomes" id="UP000886842"/>
    </source>
</evidence>
<proteinExistence type="predicted"/>
<dbReference type="PRINTS" id="PR00035">
    <property type="entry name" value="HTHGNTR"/>
</dbReference>
<feature type="domain" description="HTH gntR-type" evidence="4">
    <location>
        <begin position="5"/>
        <end position="72"/>
    </location>
</feature>
<accession>A0A9D1H0N3</accession>
<evidence type="ECO:0000256" key="1">
    <source>
        <dbReference type="ARBA" id="ARBA00023015"/>
    </source>
</evidence>
<dbReference type="AlphaFoldDB" id="A0A9D1H0N3"/>
<keyword evidence="2" id="KW-0238">DNA-binding</keyword>
<dbReference type="InterPro" id="IPR036390">
    <property type="entry name" value="WH_DNA-bd_sf"/>
</dbReference>
<dbReference type="PROSITE" id="PS50949">
    <property type="entry name" value="HTH_GNTR"/>
    <property type="match status" value="1"/>
</dbReference>
<dbReference type="InterPro" id="IPR050679">
    <property type="entry name" value="Bact_HTH_transcr_reg"/>
</dbReference>
<evidence type="ECO:0000256" key="3">
    <source>
        <dbReference type="ARBA" id="ARBA00023163"/>
    </source>
</evidence>
<keyword evidence="1" id="KW-0805">Transcription regulation</keyword>